<proteinExistence type="predicted"/>
<keyword evidence="2" id="KW-1185">Reference proteome</keyword>
<evidence type="ECO:0000313" key="1">
    <source>
        <dbReference type="EMBL" id="SNT63496.1"/>
    </source>
</evidence>
<dbReference type="AlphaFoldDB" id="A0A239P8S3"/>
<dbReference type="Proteomes" id="UP000198362">
    <property type="component" value="Unassembled WGS sequence"/>
</dbReference>
<organism evidence="1 2">
    <name type="scientific">Asanoa hainanensis</name>
    <dbReference type="NCBI Taxonomy" id="560556"/>
    <lineage>
        <taxon>Bacteria</taxon>
        <taxon>Bacillati</taxon>
        <taxon>Actinomycetota</taxon>
        <taxon>Actinomycetes</taxon>
        <taxon>Micromonosporales</taxon>
        <taxon>Micromonosporaceae</taxon>
        <taxon>Asanoa</taxon>
    </lineage>
</organism>
<name>A0A239P8S3_9ACTN</name>
<gene>
    <name evidence="1" type="ORF">SAMN05421812_115116</name>
</gene>
<protein>
    <submittedName>
        <fullName evidence="1">Uncharacterized protein</fullName>
    </submittedName>
</protein>
<dbReference type="EMBL" id="FZPH01000015">
    <property type="protein sequence ID" value="SNT63496.1"/>
    <property type="molecule type" value="Genomic_DNA"/>
</dbReference>
<dbReference type="OrthoDB" id="264096at2"/>
<reference evidence="1 2" key="1">
    <citation type="submission" date="2017-06" db="EMBL/GenBank/DDBJ databases">
        <authorList>
            <person name="Kim H.J."/>
            <person name="Triplett B.A."/>
        </authorList>
    </citation>
    <scope>NUCLEOTIDE SEQUENCE [LARGE SCALE GENOMIC DNA]</scope>
    <source>
        <strain evidence="1 2">CGMCC 4.5593</strain>
    </source>
</reference>
<accession>A0A239P8S3</accession>
<dbReference type="RefSeq" id="WP_089254079.1">
    <property type="nucleotide sequence ID" value="NZ_FZPH01000015.1"/>
</dbReference>
<sequence length="455" mass="48619">MTVESVRAIADAVLYEGYLLYPYRASAQKNRTRWQFGVLGPPGAAERGLGEESGMAVQCLLSGVGSTVDVHLRFLQLQVRQVRRLDGDGGFTDVEALDVGGRTVLSWDEAVEREAVFTGQPVGPDGELRVEISGGEDVEAVCDGSGVELGQVVRRRWPLRAHLRLATEPDGAYTRLTVAVENAYDGALSTKDDATRGSLLGAHLVLRAAAGAGFVSVIDPPDAAAAAAARCVQHRCWPVLAGPPGATDLVLGSPIILYDHPEVAEQSPGALFDATEIDEILVLRIMTMTEAEKAEARATDPQVAAIIDRCDGLTPEQLQGLHGILRDPLADMRNVEPPSFDTAGAPWWDPAADAAVSPDTDVVVINGVPVGKGSLVRVHPSRRADAQDLFFADQVARVTAVLSDVDGAVHVALVLVDDPAADLHDWYGRYFYFAPDELEPLAGDAKPIEREESRS</sequence>
<evidence type="ECO:0000313" key="2">
    <source>
        <dbReference type="Proteomes" id="UP000198362"/>
    </source>
</evidence>